<keyword evidence="3" id="KW-0812">Transmembrane</keyword>
<dbReference type="GO" id="GO:0015920">
    <property type="term" value="P:lipopolysaccharide transport"/>
    <property type="evidence" value="ECO:0007669"/>
    <property type="project" value="TreeGrafter"/>
</dbReference>
<reference evidence="4" key="1">
    <citation type="submission" date="2018-05" db="EMBL/GenBank/DDBJ databases">
        <authorList>
            <person name="Lanie J.A."/>
            <person name="Ng W.-L."/>
            <person name="Kazmierczak K.M."/>
            <person name="Andrzejewski T.M."/>
            <person name="Davidsen T.M."/>
            <person name="Wayne K.J."/>
            <person name="Tettelin H."/>
            <person name="Glass J.I."/>
            <person name="Rusch D."/>
            <person name="Podicherti R."/>
            <person name="Tsui H.-C.T."/>
            <person name="Winkler M.E."/>
        </authorList>
    </citation>
    <scope>NUCLEOTIDE SEQUENCE</scope>
</reference>
<keyword evidence="2" id="KW-0813">Transport</keyword>
<evidence type="ECO:0000256" key="3">
    <source>
        <dbReference type="SAM" id="Phobius"/>
    </source>
</evidence>
<feature type="transmembrane region" description="Helical" evidence="3">
    <location>
        <begin position="189"/>
        <end position="209"/>
    </location>
</feature>
<feature type="transmembrane region" description="Helical" evidence="3">
    <location>
        <begin position="72"/>
        <end position="92"/>
    </location>
</feature>
<evidence type="ECO:0000256" key="1">
    <source>
        <dbReference type="ARBA" id="ARBA00004429"/>
    </source>
</evidence>
<dbReference type="PANTHER" id="PTHR30413:SF8">
    <property type="entry name" value="TRANSPORT PERMEASE PROTEIN"/>
    <property type="match status" value="1"/>
</dbReference>
<accession>A0A382CY04</accession>
<comment type="subcellular location">
    <subcellularLocation>
        <location evidence="1">Cell inner membrane</location>
        <topology evidence="1">Multi-pass membrane protein</topology>
    </subcellularLocation>
</comment>
<keyword evidence="3" id="KW-0472">Membrane</keyword>
<dbReference type="GO" id="GO:0005886">
    <property type="term" value="C:plasma membrane"/>
    <property type="evidence" value="ECO:0007669"/>
    <property type="project" value="UniProtKB-SubCell"/>
</dbReference>
<keyword evidence="3" id="KW-1133">Transmembrane helix</keyword>
<evidence type="ECO:0000256" key="2">
    <source>
        <dbReference type="ARBA" id="ARBA00022448"/>
    </source>
</evidence>
<dbReference type="EMBL" id="UINC01036693">
    <property type="protein sequence ID" value="SVB31048.1"/>
    <property type="molecule type" value="Genomic_DNA"/>
</dbReference>
<gene>
    <name evidence="4" type="ORF">METZ01_LOCUS183902</name>
</gene>
<proteinExistence type="predicted"/>
<dbReference type="PANTHER" id="PTHR30413">
    <property type="entry name" value="INNER MEMBRANE TRANSPORT PERMEASE"/>
    <property type="match status" value="1"/>
</dbReference>
<evidence type="ECO:0000313" key="4">
    <source>
        <dbReference type="EMBL" id="SVB31048.1"/>
    </source>
</evidence>
<protein>
    <submittedName>
        <fullName evidence="4">Uncharacterized protein</fullName>
    </submittedName>
</protein>
<feature type="transmembrane region" description="Helical" evidence="3">
    <location>
        <begin position="104"/>
        <end position="128"/>
    </location>
</feature>
<name>A0A382CY04_9ZZZZ</name>
<dbReference type="AlphaFoldDB" id="A0A382CY04"/>
<sequence length="220" mass="24602">MNPLLLMVIYTVVFTSIFKTNIPHYEVYVFSGILLWNAISGCLNDGAACIVQNTSLITKAALPPEIFPLRVVLTHFLNYLLTLPLLFGFSLLRGLVPTTHALQLLYLIPIAMLFMLSVVLSLSVLGAFYRDIQYLVNTLSFALFFTIPVMYPMSILPEKLQAVLMLSPLTQLIQMSADAFIFGKTINPGMLTATLGMTIVFLVISLLIIRKFHTRIAERI</sequence>
<feature type="transmembrane region" description="Helical" evidence="3">
    <location>
        <begin position="134"/>
        <end position="151"/>
    </location>
</feature>
<organism evidence="4">
    <name type="scientific">marine metagenome</name>
    <dbReference type="NCBI Taxonomy" id="408172"/>
    <lineage>
        <taxon>unclassified sequences</taxon>
        <taxon>metagenomes</taxon>
        <taxon>ecological metagenomes</taxon>
    </lineage>
</organism>